<dbReference type="Gene3D" id="3.90.1150.10">
    <property type="entry name" value="Aspartate Aminotransferase, domain 1"/>
    <property type="match status" value="1"/>
</dbReference>
<protein>
    <submittedName>
        <fullName evidence="7">DegT/DnrJ/EryC1/StrS family aminotransferase</fullName>
    </submittedName>
</protein>
<evidence type="ECO:0000256" key="2">
    <source>
        <dbReference type="ARBA" id="ARBA00022576"/>
    </source>
</evidence>
<sequence length="379" mass="39984">MTAPRVVPVHPDFSTADIETILASVRTSLETGQLAQGAQVAAFEAEMARFTGARHAVAVATGTAALVCAIRAVAGESGDGEVLVPANSFYSSAAAPLLAGLRVRLADVEAGTLAPSPATLAATVTDATTGVLLVHMGGIITPAVTAIADWCAERGLWFVEDCAHAHGSRLAGRHAGTFGAAGAFSFFATKVITSAEGGMVTTDDDELAARVRLYRNLGKPEEWRSHHTALGENARMSELHAAVGRTQLRRLDEFLKTRERLAQRYTAGLRALPGVRPVLPEHSPASWYKYVVALDPAVDRTALRARLKAAGVQLGGEIYEMPLSAQPVFDGRIPAGRHPVADALCAHHICLPLHTRMGDDDADTVLDALRAALDTAAER</sequence>
<reference evidence="7 8" key="1">
    <citation type="journal article" date="2019" name="Int. J. Syst. Evol. Microbiol.">
        <title>The Global Catalogue of Microorganisms (GCM) 10K type strain sequencing project: providing services to taxonomists for standard genome sequencing and annotation.</title>
        <authorList>
            <consortium name="The Broad Institute Genomics Platform"/>
            <consortium name="The Broad Institute Genome Sequencing Center for Infectious Disease"/>
            <person name="Wu L."/>
            <person name="Ma J."/>
        </authorList>
    </citation>
    <scope>NUCLEOTIDE SEQUENCE [LARGE SCALE GENOMIC DNA]</scope>
    <source>
        <strain evidence="7 8">JCM 4565</strain>
    </source>
</reference>
<evidence type="ECO:0000313" key="8">
    <source>
        <dbReference type="Proteomes" id="UP001500063"/>
    </source>
</evidence>
<name>A0ABN0XKU2_9ACTN</name>
<gene>
    <name evidence="7" type="ORF">GCM10010319_50870</name>
</gene>
<dbReference type="PANTHER" id="PTHR30244:SF34">
    <property type="entry name" value="DTDP-4-AMINO-4,6-DIDEOXYGALACTOSE TRANSAMINASE"/>
    <property type="match status" value="1"/>
</dbReference>
<dbReference type="RefSeq" id="WP_344121226.1">
    <property type="nucleotide sequence ID" value="NZ_BAAABW010000026.1"/>
</dbReference>
<dbReference type="Gene3D" id="3.40.640.10">
    <property type="entry name" value="Type I PLP-dependent aspartate aminotransferase-like (Major domain)"/>
    <property type="match status" value="1"/>
</dbReference>
<keyword evidence="4 6" id="KW-0663">Pyridoxal phosphate</keyword>
<dbReference type="PANTHER" id="PTHR30244">
    <property type="entry name" value="TRANSAMINASE"/>
    <property type="match status" value="1"/>
</dbReference>
<evidence type="ECO:0000256" key="6">
    <source>
        <dbReference type="RuleBase" id="RU004508"/>
    </source>
</evidence>
<accession>A0ABN0XKU2</accession>
<dbReference type="InterPro" id="IPR015421">
    <property type="entry name" value="PyrdxlP-dep_Trfase_major"/>
</dbReference>
<dbReference type="GO" id="GO:0008483">
    <property type="term" value="F:transaminase activity"/>
    <property type="evidence" value="ECO:0007669"/>
    <property type="project" value="UniProtKB-KW"/>
</dbReference>
<evidence type="ECO:0000256" key="3">
    <source>
        <dbReference type="ARBA" id="ARBA00022679"/>
    </source>
</evidence>
<dbReference type="EMBL" id="BAAABW010000026">
    <property type="protein sequence ID" value="GAA0366775.1"/>
    <property type="molecule type" value="Genomic_DNA"/>
</dbReference>
<comment type="cofactor">
    <cofactor evidence="1">
        <name>pyridoxal 5'-phosphate</name>
        <dbReference type="ChEBI" id="CHEBI:597326"/>
    </cofactor>
</comment>
<evidence type="ECO:0000313" key="7">
    <source>
        <dbReference type="EMBL" id="GAA0366775.1"/>
    </source>
</evidence>
<keyword evidence="8" id="KW-1185">Reference proteome</keyword>
<dbReference type="PIRSF" id="PIRSF000390">
    <property type="entry name" value="PLP_StrS"/>
    <property type="match status" value="1"/>
</dbReference>
<evidence type="ECO:0000256" key="5">
    <source>
        <dbReference type="ARBA" id="ARBA00038398"/>
    </source>
</evidence>
<dbReference type="Pfam" id="PF01041">
    <property type="entry name" value="DegT_DnrJ_EryC1"/>
    <property type="match status" value="1"/>
</dbReference>
<dbReference type="InterPro" id="IPR015424">
    <property type="entry name" value="PyrdxlP-dep_Trfase"/>
</dbReference>
<keyword evidence="2 7" id="KW-0032">Aminotransferase</keyword>
<dbReference type="InterPro" id="IPR015422">
    <property type="entry name" value="PyrdxlP-dep_Trfase_small"/>
</dbReference>
<dbReference type="CDD" id="cd00616">
    <property type="entry name" value="AHBA_syn"/>
    <property type="match status" value="1"/>
</dbReference>
<comment type="similarity">
    <text evidence="5">Belongs to the DegT/DnrJ/EryC1 family. L-glutamine:2-deoxy-scyllo-inosose/scyllo-inosose aminotransferase subfamily.</text>
</comment>
<dbReference type="InterPro" id="IPR000653">
    <property type="entry name" value="DegT/StrS_aminotransferase"/>
</dbReference>
<organism evidence="7 8">
    <name type="scientific">Streptomyces blastmyceticus</name>
    <dbReference type="NCBI Taxonomy" id="68180"/>
    <lineage>
        <taxon>Bacteria</taxon>
        <taxon>Bacillati</taxon>
        <taxon>Actinomycetota</taxon>
        <taxon>Actinomycetes</taxon>
        <taxon>Kitasatosporales</taxon>
        <taxon>Streptomycetaceae</taxon>
        <taxon>Streptomyces</taxon>
    </lineage>
</organism>
<evidence type="ECO:0000256" key="4">
    <source>
        <dbReference type="ARBA" id="ARBA00022898"/>
    </source>
</evidence>
<comment type="caution">
    <text evidence="7">The sequence shown here is derived from an EMBL/GenBank/DDBJ whole genome shotgun (WGS) entry which is preliminary data.</text>
</comment>
<dbReference type="Proteomes" id="UP001500063">
    <property type="component" value="Unassembled WGS sequence"/>
</dbReference>
<evidence type="ECO:0000256" key="1">
    <source>
        <dbReference type="ARBA" id="ARBA00001933"/>
    </source>
</evidence>
<proteinExistence type="inferred from homology"/>
<keyword evidence="3" id="KW-0808">Transferase</keyword>
<dbReference type="SUPFAM" id="SSF53383">
    <property type="entry name" value="PLP-dependent transferases"/>
    <property type="match status" value="1"/>
</dbReference>